<reference evidence="2" key="2">
    <citation type="journal article" date="2010" name="Nature">
        <title>Comparative genomics reveals mobile pathogenicity chromosomes in Fusarium.</title>
        <authorList>
            <person name="Ma L.J."/>
            <person name="van der Does H.C."/>
            <person name="Borkovich K.A."/>
            <person name="Coleman J.J."/>
            <person name="Daboussi M.J."/>
            <person name="Di Pietro A."/>
            <person name="Dufresne M."/>
            <person name="Freitag M."/>
            <person name="Grabherr M."/>
            <person name="Henrissat B."/>
            <person name="Houterman P.M."/>
            <person name="Kang S."/>
            <person name="Shim W.B."/>
            <person name="Woloshuk C."/>
            <person name="Xie X."/>
            <person name="Xu J.R."/>
            <person name="Antoniw J."/>
            <person name="Baker S.E."/>
            <person name="Bluhm B.H."/>
            <person name="Breakspear A."/>
            <person name="Brown D.W."/>
            <person name="Butchko R.A."/>
            <person name="Chapman S."/>
            <person name="Coulson R."/>
            <person name="Coutinho P.M."/>
            <person name="Danchin E.G."/>
            <person name="Diener A."/>
            <person name="Gale L.R."/>
            <person name="Gardiner D.M."/>
            <person name="Goff S."/>
            <person name="Hammond-Kosack K.E."/>
            <person name="Hilburn K."/>
            <person name="Hua-Van A."/>
            <person name="Jonkers W."/>
            <person name="Kazan K."/>
            <person name="Kodira C.D."/>
            <person name="Koehrsen M."/>
            <person name="Kumar L."/>
            <person name="Lee Y.H."/>
            <person name="Li L."/>
            <person name="Manners J.M."/>
            <person name="Miranda-Saavedra D."/>
            <person name="Mukherjee M."/>
            <person name="Park G."/>
            <person name="Park J."/>
            <person name="Park S.Y."/>
            <person name="Proctor R.H."/>
            <person name="Regev A."/>
            <person name="Ruiz-Roldan M.C."/>
            <person name="Sain D."/>
            <person name="Sakthikumar S."/>
            <person name="Sykes S."/>
            <person name="Schwartz D.C."/>
            <person name="Turgeon B.G."/>
            <person name="Wapinski I."/>
            <person name="Yoder O."/>
            <person name="Young S."/>
            <person name="Zeng Q."/>
            <person name="Zhou S."/>
            <person name="Galagan J."/>
            <person name="Cuomo C.A."/>
            <person name="Kistler H.C."/>
            <person name="Rep M."/>
        </authorList>
    </citation>
    <scope>NUCLEOTIDE SEQUENCE [LARGE SCALE GENOMIC DNA]</scope>
    <source>
        <strain evidence="2">4287</strain>
    </source>
</reference>
<dbReference type="Proteomes" id="UP000009097">
    <property type="component" value="Unassembled WGS sequence"/>
</dbReference>
<organism evidence="2 3">
    <name type="scientific">Fusarium oxysporum f. sp. lycopersici (strain 4287 / CBS 123668 / FGSC 9935 / NRRL 34936)</name>
    <name type="common">Fusarium vascular wilt of tomato</name>
    <dbReference type="NCBI Taxonomy" id="426428"/>
    <lineage>
        <taxon>Eukaryota</taxon>
        <taxon>Fungi</taxon>
        <taxon>Dikarya</taxon>
        <taxon>Ascomycota</taxon>
        <taxon>Pezizomycotina</taxon>
        <taxon>Sordariomycetes</taxon>
        <taxon>Hypocreomycetidae</taxon>
        <taxon>Hypocreales</taxon>
        <taxon>Nectriaceae</taxon>
        <taxon>Fusarium</taxon>
        <taxon>Fusarium oxysporum species complex</taxon>
    </lineage>
</organism>
<accession>A0A0J9UAG3</accession>
<dbReference type="EMBL" id="DS231696">
    <property type="protein sequence ID" value="KNA95817.1"/>
    <property type="molecule type" value="Genomic_DNA"/>
</dbReference>
<dbReference type="OrthoDB" id="3481585at2759"/>
<name>A0A0J9UAG3_FUSO4</name>
<sequence>MDAFLAPSSPPQDSGYGPSGSRSRRTAQTSSEESGPLVPVVSTRYRVAYPDLRPCPVECLLGPDPEIFVRHGQDIRDGANTILTEHGLLEDPRCFAETNMERIEGRLGTEEPTVTVVLPWLPDSKAKWTSAVRAIAIRNKELLQDTEFEDTPPRIEITAPEIVGPIYLGVVDDRPYLLQHWDHIKRVVHERLNTFDATRHFVTSIILLRHGLSPNTAANPITVYISVDRRSDEKQWDSILTNIENSLKALGWTDIRVHLEHKPIISIIKEPQLTERHYIERLLALECVPEYGGPPLLFTNWHDKPLWNDCNLLATRWACAGCLRLLPYYHFQYKFLAEVIWRKPMLGTPATKTITSWEPTNTPTGGVATTPPADGGGSIQARYNLIVGDILATPPFVLLGQYRGHGLAYFDGITFLDFRQRIIETPDDIRQRLWWNMTLMQNSEFGSNRHYRKCNGCLFKNGVFNDATITSHNGIYGTESFPIISIENHMISSPLDRYFPGILDTMQQGRPFKRFYQGFRKPWTLWMARCPRCEKWQELRAFRIGAGAGEVAGGRPGLEAWEPNMGRLTWDGVILTQEVFEKAYCNACFVAENGRHALAEYLGRWFVFLVEQQPHDVQSELLHEAGKFPRNSGALIDGNKVTAWNWQILDIHFLRCSGQSPWHLSSCFQSLYKDWLDICGENGHAFLDNPNIGSHMQYV</sequence>
<dbReference type="AlphaFoldDB" id="A0A0J9UAG3"/>
<reference evidence="2" key="1">
    <citation type="submission" date="2007-04" db="EMBL/GenBank/DDBJ databases">
        <authorList>
            <consortium name="The Broad Institute Genome Sequencing Platform"/>
            <person name="Birren B."/>
            <person name="Lander E."/>
            <person name="Galagan J."/>
            <person name="Nusbaum C."/>
            <person name="Devon K."/>
            <person name="Ma L.-J."/>
            <person name="Jaffe D."/>
            <person name="Butler J."/>
            <person name="Alvarez P."/>
            <person name="Gnerre S."/>
            <person name="Grabherr M."/>
            <person name="Kleber M."/>
            <person name="Mauceli E."/>
            <person name="Brockman W."/>
            <person name="MacCallum I.A."/>
            <person name="Young S."/>
            <person name="LaButti K."/>
            <person name="DeCaprio D."/>
            <person name="Crawford M."/>
            <person name="Koehrsen M."/>
            <person name="Engels R."/>
            <person name="Montgomery P."/>
            <person name="Pearson M."/>
            <person name="Howarth C."/>
            <person name="Larson L."/>
            <person name="White J."/>
            <person name="O'Leary S."/>
            <person name="Kodira C."/>
            <person name="Zeng Q."/>
            <person name="Yandava C."/>
            <person name="Alvarado L."/>
            <person name="Kistler C."/>
            <person name="Shim W.-B."/>
            <person name="Kang S."/>
            <person name="Woloshuk C."/>
        </authorList>
    </citation>
    <scope>NUCLEOTIDE SEQUENCE</scope>
    <source>
        <strain evidence="2">4287</strain>
    </source>
</reference>
<evidence type="ECO:0000313" key="2">
    <source>
        <dbReference type="EMBL" id="KNA95817.1"/>
    </source>
</evidence>
<evidence type="ECO:0000313" key="3">
    <source>
        <dbReference type="Proteomes" id="UP000009097"/>
    </source>
</evidence>
<dbReference type="RefSeq" id="XP_018233863.1">
    <property type="nucleotide sequence ID" value="XM_018378036.1"/>
</dbReference>
<proteinExistence type="predicted"/>
<evidence type="ECO:0000256" key="1">
    <source>
        <dbReference type="SAM" id="MobiDB-lite"/>
    </source>
</evidence>
<feature type="region of interest" description="Disordered" evidence="1">
    <location>
        <begin position="1"/>
        <end position="37"/>
    </location>
</feature>
<gene>
    <name evidence="2" type="ORF">FOXG_01234</name>
</gene>
<dbReference type="GeneID" id="28943501"/>
<dbReference type="VEuPathDB" id="FungiDB:FOXG_01234"/>
<protein>
    <submittedName>
        <fullName evidence="2">Uncharacterized protein</fullName>
    </submittedName>
</protein>
<dbReference type="KEGG" id="fox:FOXG_01234"/>